<proteinExistence type="predicted"/>
<organism evidence="2 3">
    <name type="scientific">Marasmius tenuissimus</name>
    <dbReference type="NCBI Taxonomy" id="585030"/>
    <lineage>
        <taxon>Eukaryota</taxon>
        <taxon>Fungi</taxon>
        <taxon>Dikarya</taxon>
        <taxon>Basidiomycota</taxon>
        <taxon>Agaricomycotina</taxon>
        <taxon>Agaricomycetes</taxon>
        <taxon>Agaricomycetidae</taxon>
        <taxon>Agaricales</taxon>
        <taxon>Marasmiineae</taxon>
        <taxon>Marasmiaceae</taxon>
        <taxon>Marasmius</taxon>
    </lineage>
</organism>
<name>A0ABR2ZYI5_9AGAR</name>
<evidence type="ECO:0000313" key="3">
    <source>
        <dbReference type="Proteomes" id="UP001437256"/>
    </source>
</evidence>
<evidence type="ECO:0000313" key="2">
    <source>
        <dbReference type="EMBL" id="KAL0066767.1"/>
    </source>
</evidence>
<dbReference type="EMBL" id="JBBXMP010000032">
    <property type="protein sequence ID" value="KAL0066767.1"/>
    <property type="molecule type" value="Genomic_DNA"/>
</dbReference>
<accession>A0ABR2ZYI5</accession>
<dbReference type="Pfam" id="PF18718">
    <property type="entry name" value="CxC5"/>
    <property type="match status" value="1"/>
</dbReference>
<dbReference type="Proteomes" id="UP001437256">
    <property type="component" value="Unassembled WGS sequence"/>
</dbReference>
<protein>
    <recommendedName>
        <fullName evidence="1">CxC5 like cysteine cluster associated with KDZ domain-containing protein</fullName>
    </recommendedName>
</protein>
<feature type="domain" description="CxC5 like cysteine cluster associated with KDZ" evidence="1">
    <location>
        <begin position="96"/>
        <end position="221"/>
    </location>
</feature>
<comment type="caution">
    <text evidence="2">The sequence shown here is derived from an EMBL/GenBank/DDBJ whole genome shotgun (WGS) entry which is preliminary data.</text>
</comment>
<evidence type="ECO:0000259" key="1">
    <source>
        <dbReference type="Pfam" id="PF18718"/>
    </source>
</evidence>
<sequence>MAQILSFIVICKKIKLNILAIYPSSHKPDDPPSRLPFDAVLLLADCCEMSNEAVNACWTNLKETIWHGDKILDKVDNDECVNRTFWEKGGKLFPSAISLWPPILNCINPDCSYVADAKSLKLQGVEERYAILYTQDKGPVGVLAHHITCHSCKTIYHPTFYVGPETYTGICKRYYYLEDDVPAVIQINEHRFVETRLMREWRNDMVISNKSATSCATVYHMNTATPLPDDWPVQGPLRSEYIYDGFKVLSLLEYHISHSSQLVVNHDGAQICRFNEAME</sequence>
<dbReference type="InterPro" id="IPR041539">
    <property type="entry name" value="CxC5"/>
</dbReference>
<keyword evidence="3" id="KW-1185">Reference proteome</keyword>
<gene>
    <name evidence="2" type="ORF">AAF712_006158</name>
</gene>
<reference evidence="2 3" key="1">
    <citation type="submission" date="2024-05" db="EMBL/GenBank/DDBJ databases">
        <title>A draft genome resource for the thread blight pathogen Marasmius tenuissimus strain MS-2.</title>
        <authorList>
            <person name="Yulfo-Soto G.E."/>
            <person name="Baruah I.K."/>
            <person name="Amoako-Attah I."/>
            <person name="Bukari Y."/>
            <person name="Meinhardt L.W."/>
            <person name="Bailey B.A."/>
            <person name="Cohen S.P."/>
        </authorList>
    </citation>
    <scope>NUCLEOTIDE SEQUENCE [LARGE SCALE GENOMIC DNA]</scope>
    <source>
        <strain evidence="2 3">MS-2</strain>
    </source>
</reference>